<evidence type="ECO:0000313" key="6">
    <source>
        <dbReference type="Proteomes" id="UP000677803"/>
    </source>
</evidence>
<accession>A0A8S4B7E1</accession>
<evidence type="ECO:0000256" key="1">
    <source>
        <dbReference type="ARBA" id="ARBA00022729"/>
    </source>
</evidence>
<dbReference type="SMART" id="SM00210">
    <property type="entry name" value="TSPN"/>
    <property type="match status" value="1"/>
</dbReference>
<feature type="compositionally biased region" description="Low complexity" evidence="3">
    <location>
        <begin position="385"/>
        <end position="395"/>
    </location>
</feature>
<dbReference type="EMBL" id="CAJRST010011112">
    <property type="protein sequence ID" value="CAG5925256.1"/>
    <property type="molecule type" value="Genomic_DNA"/>
</dbReference>
<organism evidence="5 6">
    <name type="scientific">Menidia menidia</name>
    <name type="common">Atlantic silverside</name>
    <dbReference type="NCBI Taxonomy" id="238744"/>
    <lineage>
        <taxon>Eukaryota</taxon>
        <taxon>Metazoa</taxon>
        <taxon>Chordata</taxon>
        <taxon>Craniata</taxon>
        <taxon>Vertebrata</taxon>
        <taxon>Euteleostomi</taxon>
        <taxon>Actinopterygii</taxon>
        <taxon>Neopterygii</taxon>
        <taxon>Teleostei</taxon>
        <taxon>Neoteleostei</taxon>
        <taxon>Acanthomorphata</taxon>
        <taxon>Ovalentaria</taxon>
        <taxon>Atherinomorphae</taxon>
        <taxon>Atheriniformes</taxon>
        <taxon>Atherinopsidae</taxon>
        <taxon>Menidiinae</taxon>
        <taxon>Menidia</taxon>
    </lineage>
</organism>
<keyword evidence="2" id="KW-0677">Repeat</keyword>
<keyword evidence="1" id="KW-0732">Signal</keyword>
<reference evidence="5" key="1">
    <citation type="submission" date="2021-05" db="EMBL/GenBank/DDBJ databases">
        <authorList>
            <person name="Tigano A."/>
        </authorList>
    </citation>
    <scope>NUCLEOTIDE SEQUENCE</scope>
</reference>
<proteinExistence type="predicted"/>
<dbReference type="Proteomes" id="UP000677803">
    <property type="component" value="Unassembled WGS sequence"/>
</dbReference>
<feature type="compositionally biased region" description="Basic and acidic residues" evidence="3">
    <location>
        <begin position="404"/>
        <end position="418"/>
    </location>
</feature>
<evidence type="ECO:0000256" key="2">
    <source>
        <dbReference type="ARBA" id="ARBA00022737"/>
    </source>
</evidence>
<evidence type="ECO:0000256" key="3">
    <source>
        <dbReference type="SAM" id="MobiDB-lite"/>
    </source>
</evidence>
<feature type="domain" description="Thrombospondin-like N-terminal" evidence="4">
    <location>
        <begin position="12"/>
        <end position="177"/>
    </location>
</feature>
<dbReference type="OrthoDB" id="8939548at2759"/>
<feature type="compositionally biased region" description="Polar residues" evidence="3">
    <location>
        <begin position="280"/>
        <end position="298"/>
    </location>
</feature>
<feature type="compositionally biased region" description="Basic and acidic residues" evidence="3">
    <location>
        <begin position="343"/>
        <end position="358"/>
    </location>
</feature>
<dbReference type="SUPFAM" id="SSF49899">
    <property type="entry name" value="Concanavalin A-like lectins/glucanases"/>
    <property type="match status" value="1"/>
</dbReference>
<dbReference type="AlphaFoldDB" id="A0A8S4B7E1"/>
<protein>
    <submittedName>
        <fullName evidence="5">(Atlantic silverside) hypothetical protein</fullName>
    </submittedName>
</protein>
<dbReference type="InterPro" id="IPR048287">
    <property type="entry name" value="TSPN-like_N"/>
</dbReference>
<feature type="compositionally biased region" description="Polar residues" evidence="3">
    <location>
        <begin position="219"/>
        <end position="231"/>
    </location>
</feature>
<evidence type="ECO:0000313" key="5">
    <source>
        <dbReference type="EMBL" id="CAG5925256.1"/>
    </source>
</evidence>
<keyword evidence="6" id="KW-1185">Reference proteome</keyword>
<gene>
    <name evidence="5" type="ORF">MMEN_LOCUS10928</name>
</gene>
<dbReference type="Gene3D" id="2.60.120.200">
    <property type="match status" value="1"/>
</dbReference>
<comment type="caution">
    <text evidence="5">The sequence shown here is derived from an EMBL/GenBank/DDBJ whole genome shotgun (WGS) entry which is preliminary data.</text>
</comment>
<evidence type="ECO:0000259" key="4">
    <source>
        <dbReference type="SMART" id="SM00210"/>
    </source>
</evidence>
<feature type="compositionally biased region" description="Polar residues" evidence="3">
    <location>
        <begin position="319"/>
        <end position="328"/>
    </location>
</feature>
<feature type="region of interest" description="Disordered" evidence="3">
    <location>
        <begin position="219"/>
        <end position="418"/>
    </location>
</feature>
<dbReference type="InterPro" id="IPR013320">
    <property type="entry name" value="ConA-like_dom_sf"/>
</dbReference>
<name>A0A8S4B7E1_9TELE</name>
<sequence length="418" mass="44583">MGRRPVGSASSSRPAPPAAGVIPFRSGVILTPVASVRAPLGSVLPPALNASGLSLILSLCVHRYNGAFLFSALNRDGGVQLAVRPAPGRLLVRVGRNPPAEFPYDLYDGRWHSLGVAVRGRSVVLHTSCGQKSLHADLRSRYEEALDPQGSFFLGKMDHGSVPFEGAVCQFDIYPSAEAAHNYCDYIKKQCREADTYRPALPPLLPLFSDPNITVANQTPRPLTAKSSKAETATLAPTWENTRTTIPPFRMVKRSTVNPPKPAATSGSPPPYPGLESPYYSPTQTVTASLGISMTSPSPKKKSQAKRGNTDSPKAFGKSTRSPASTRSQRMEPQGASVSHNEQLTKPEPKATGARDFRPTSLIPVTPPATDGFQTFDLEPTQFSLLAGPPGLKGEPGPPVSESALDKHDKKPVPDTPG</sequence>